<evidence type="ECO:0000313" key="3">
    <source>
        <dbReference type="Proteomes" id="UP000729402"/>
    </source>
</evidence>
<feature type="region of interest" description="Disordered" evidence="1">
    <location>
        <begin position="43"/>
        <end position="87"/>
    </location>
</feature>
<evidence type="ECO:0000313" key="2">
    <source>
        <dbReference type="EMBL" id="KAG8082677.1"/>
    </source>
</evidence>
<reference evidence="2" key="2">
    <citation type="submission" date="2021-02" db="EMBL/GenBank/DDBJ databases">
        <authorList>
            <person name="Kimball J.A."/>
            <person name="Haas M.W."/>
            <person name="Macchietto M."/>
            <person name="Kono T."/>
            <person name="Duquette J."/>
            <person name="Shao M."/>
        </authorList>
    </citation>
    <scope>NUCLEOTIDE SEQUENCE</scope>
    <source>
        <tissue evidence="2">Fresh leaf tissue</tissue>
    </source>
</reference>
<proteinExistence type="predicted"/>
<dbReference type="Proteomes" id="UP000729402">
    <property type="component" value="Unassembled WGS sequence"/>
</dbReference>
<feature type="region of interest" description="Disordered" evidence="1">
    <location>
        <begin position="1"/>
        <end position="29"/>
    </location>
</feature>
<dbReference type="AlphaFoldDB" id="A0A8J5T8B7"/>
<organism evidence="2 3">
    <name type="scientific">Zizania palustris</name>
    <name type="common">Northern wild rice</name>
    <dbReference type="NCBI Taxonomy" id="103762"/>
    <lineage>
        <taxon>Eukaryota</taxon>
        <taxon>Viridiplantae</taxon>
        <taxon>Streptophyta</taxon>
        <taxon>Embryophyta</taxon>
        <taxon>Tracheophyta</taxon>
        <taxon>Spermatophyta</taxon>
        <taxon>Magnoliopsida</taxon>
        <taxon>Liliopsida</taxon>
        <taxon>Poales</taxon>
        <taxon>Poaceae</taxon>
        <taxon>BOP clade</taxon>
        <taxon>Oryzoideae</taxon>
        <taxon>Oryzeae</taxon>
        <taxon>Zizaniinae</taxon>
        <taxon>Zizania</taxon>
    </lineage>
</organism>
<evidence type="ECO:0000256" key="1">
    <source>
        <dbReference type="SAM" id="MobiDB-lite"/>
    </source>
</evidence>
<keyword evidence="3" id="KW-1185">Reference proteome</keyword>
<feature type="compositionally biased region" description="Basic and acidic residues" evidence="1">
    <location>
        <begin position="78"/>
        <end position="87"/>
    </location>
</feature>
<sequence length="87" mass="10044">MSRPKRFSVSARDSSATRRRHRSSSSSTARFMVRIRPREQELECAGRSKKQGKITKTRSHNARHPIDGMLPCHGRSRSSTEKPRRKL</sequence>
<reference evidence="2" key="1">
    <citation type="journal article" date="2021" name="bioRxiv">
        <title>Whole Genome Assembly and Annotation of Northern Wild Rice, Zizania palustris L., Supports a Whole Genome Duplication in the Zizania Genus.</title>
        <authorList>
            <person name="Haas M."/>
            <person name="Kono T."/>
            <person name="Macchietto M."/>
            <person name="Millas R."/>
            <person name="McGilp L."/>
            <person name="Shao M."/>
            <person name="Duquette J."/>
            <person name="Hirsch C.N."/>
            <person name="Kimball J."/>
        </authorList>
    </citation>
    <scope>NUCLEOTIDE SEQUENCE</scope>
    <source>
        <tissue evidence="2">Fresh leaf tissue</tissue>
    </source>
</reference>
<protein>
    <submittedName>
        <fullName evidence="2">Uncharacterized protein</fullName>
    </submittedName>
</protein>
<accession>A0A8J5T8B7</accession>
<gene>
    <name evidence="2" type="ORF">GUJ93_ZPchr0014g47604</name>
</gene>
<feature type="compositionally biased region" description="Basic residues" evidence="1">
    <location>
        <begin position="47"/>
        <end position="63"/>
    </location>
</feature>
<name>A0A8J5T8B7_ZIZPA</name>
<dbReference type="EMBL" id="JAAALK010000086">
    <property type="protein sequence ID" value="KAG8082677.1"/>
    <property type="molecule type" value="Genomic_DNA"/>
</dbReference>
<comment type="caution">
    <text evidence="2">The sequence shown here is derived from an EMBL/GenBank/DDBJ whole genome shotgun (WGS) entry which is preliminary data.</text>
</comment>